<dbReference type="Pfam" id="PF17766">
    <property type="entry name" value="fn3_6"/>
    <property type="match status" value="1"/>
</dbReference>
<evidence type="ECO:0000256" key="2">
    <source>
        <dbReference type="ARBA" id="ARBA00004271"/>
    </source>
</evidence>
<evidence type="ECO:0000259" key="14">
    <source>
        <dbReference type="Pfam" id="PF17766"/>
    </source>
</evidence>
<dbReference type="InterPro" id="IPR023828">
    <property type="entry name" value="Peptidase_S8_Ser-AS"/>
</dbReference>
<dbReference type="FunFam" id="3.50.30.30:FF:000005">
    <property type="entry name" value="subtilisin-like protease SBT1.5"/>
    <property type="match status" value="1"/>
</dbReference>
<dbReference type="Proteomes" id="UP001359559">
    <property type="component" value="Unassembled WGS sequence"/>
</dbReference>
<dbReference type="PROSITE" id="PS51892">
    <property type="entry name" value="SUBTILASE"/>
    <property type="match status" value="1"/>
</dbReference>
<dbReference type="InterPro" id="IPR015500">
    <property type="entry name" value="Peptidase_S8_subtilisin-rel"/>
</dbReference>
<dbReference type="AlphaFoldDB" id="A0AAN9IA70"/>
<gene>
    <name evidence="15" type="ORF">RJT34_33176</name>
</gene>
<comment type="similarity">
    <text evidence="3 11">Belongs to the peptidase S8 family.</text>
</comment>
<evidence type="ECO:0000256" key="5">
    <source>
        <dbReference type="ARBA" id="ARBA00022525"/>
    </source>
</evidence>
<dbReference type="Gene3D" id="3.50.30.30">
    <property type="match status" value="1"/>
</dbReference>
<keyword evidence="9" id="KW-0720">Serine protease</keyword>
<dbReference type="Gene3D" id="3.40.50.200">
    <property type="entry name" value="Peptidase S8/S53 domain"/>
    <property type="match status" value="1"/>
</dbReference>
<evidence type="ECO:0000259" key="13">
    <source>
        <dbReference type="Pfam" id="PF02225"/>
    </source>
</evidence>
<keyword evidence="10" id="KW-0325">Glycoprotein</keyword>
<dbReference type="InterPro" id="IPR045051">
    <property type="entry name" value="SBT"/>
</dbReference>
<dbReference type="EMBL" id="JAYKXN010000008">
    <property type="protein sequence ID" value="KAK7265556.1"/>
    <property type="molecule type" value="Genomic_DNA"/>
</dbReference>
<dbReference type="Pfam" id="PF00082">
    <property type="entry name" value="Peptidase_S8"/>
    <property type="match status" value="1"/>
</dbReference>
<proteinExistence type="inferred from homology"/>
<evidence type="ECO:0000256" key="4">
    <source>
        <dbReference type="ARBA" id="ARBA00022523"/>
    </source>
</evidence>
<dbReference type="SUPFAM" id="SSF52743">
    <property type="entry name" value="Subtilisin-like"/>
    <property type="match status" value="1"/>
</dbReference>
<reference evidence="15 16" key="1">
    <citation type="submission" date="2024-01" db="EMBL/GenBank/DDBJ databases">
        <title>The genomes of 5 underutilized Papilionoideae crops provide insights into root nodulation and disease resistance.</title>
        <authorList>
            <person name="Yuan L."/>
        </authorList>
    </citation>
    <scope>NUCLEOTIDE SEQUENCE [LARGE SCALE GENOMIC DNA]</scope>
    <source>
        <strain evidence="15">LY-2023</strain>
        <tissue evidence="15">Leaf</tissue>
    </source>
</reference>
<accession>A0AAN9IA70</accession>
<feature type="domain" description="Peptidase S8/S53" evidence="12">
    <location>
        <begin position="60"/>
        <end position="452"/>
    </location>
</feature>
<protein>
    <submittedName>
        <fullName evidence="15">Uncharacterized protein</fullName>
    </submittedName>
</protein>
<dbReference type="GO" id="GO:0004252">
    <property type="term" value="F:serine-type endopeptidase activity"/>
    <property type="evidence" value="ECO:0007669"/>
    <property type="project" value="InterPro"/>
</dbReference>
<keyword evidence="8" id="KW-0378">Hydrolase</keyword>
<dbReference type="InterPro" id="IPR000209">
    <property type="entry name" value="Peptidase_S8/S53_dom"/>
</dbReference>
<dbReference type="Gene3D" id="2.60.40.2310">
    <property type="match status" value="1"/>
</dbReference>
<dbReference type="CDD" id="cd04852">
    <property type="entry name" value="Peptidases_S8_3"/>
    <property type="match status" value="1"/>
</dbReference>
<dbReference type="InterPro" id="IPR036852">
    <property type="entry name" value="Peptidase_S8/S53_dom_sf"/>
</dbReference>
<feature type="domain" description="Subtilisin-like protease fibronectin type-III" evidence="14">
    <location>
        <begin position="529"/>
        <end position="627"/>
    </location>
</feature>
<name>A0AAN9IA70_CLITE</name>
<comment type="function">
    <text evidence="1">Required for arbuscular mycorrhiza (AM) development during AM symbiosis with AM fungi (e.g. Glomeromycota intraradices).</text>
</comment>
<evidence type="ECO:0000256" key="10">
    <source>
        <dbReference type="ARBA" id="ARBA00023180"/>
    </source>
</evidence>
<dbReference type="PRINTS" id="PR00723">
    <property type="entry name" value="SUBTILISIN"/>
</dbReference>
<dbReference type="GO" id="GO:0048046">
    <property type="term" value="C:apoplast"/>
    <property type="evidence" value="ECO:0007669"/>
    <property type="project" value="UniProtKB-SubCell"/>
</dbReference>
<evidence type="ECO:0000256" key="3">
    <source>
        <dbReference type="ARBA" id="ARBA00011073"/>
    </source>
</evidence>
<dbReference type="PANTHER" id="PTHR10795">
    <property type="entry name" value="PROPROTEIN CONVERTASE SUBTILISIN/KEXIN"/>
    <property type="match status" value="1"/>
</dbReference>
<dbReference type="InterPro" id="IPR003137">
    <property type="entry name" value="PA_domain"/>
</dbReference>
<dbReference type="InterPro" id="IPR046450">
    <property type="entry name" value="PA_dom_sf"/>
</dbReference>
<evidence type="ECO:0000256" key="11">
    <source>
        <dbReference type="PROSITE-ProRule" id="PRU01240"/>
    </source>
</evidence>
<keyword evidence="7" id="KW-0732">Signal</keyword>
<keyword evidence="6" id="KW-0645">Protease</keyword>
<evidence type="ECO:0000313" key="15">
    <source>
        <dbReference type="EMBL" id="KAK7265556.1"/>
    </source>
</evidence>
<dbReference type="FunFam" id="3.40.50.200:FF:000006">
    <property type="entry name" value="Subtilisin-like protease SBT1.5"/>
    <property type="match status" value="1"/>
</dbReference>
<dbReference type="InterPro" id="IPR041469">
    <property type="entry name" value="Subtilisin-like_FN3"/>
</dbReference>
<evidence type="ECO:0000259" key="12">
    <source>
        <dbReference type="Pfam" id="PF00082"/>
    </source>
</evidence>
<keyword evidence="5" id="KW-0964">Secreted</keyword>
<dbReference type="GO" id="GO:0006508">
    <property type="term" value="P:proteolysis"/>
    <property type="evidence" value="ECO:0007669"/>
    <property type="project" value="UniProtKB-KW"/>
</dbReference>
<dbReference type="SUPFAM" id="SSF52025">
    <property type="entry name" value="PA domain"/>
    <property type="match status" value="1"/>
</dbReference>
<dbReference type="InterPro" id="IPR034197">
    <property type="entry name" value="Peptidases_S8_3"/>
</dbReference>
<organism evidence="15 16">
    <name type="scientific">Clitoria ternatea</name>
    <name type="common">Butterfly pea</name>
    <dbReference type="NCBI Taxonomy" id="43366"/>
    <lineage>
        <taxon>Eukaryota</taxon>
        <taxon>Viridiplantae</taxon>
        <taxon>Streptophyta</taxon>
        <taxon>Embryophyta</taxon>
        <taxon>Tracheophyta</taxon>
        <taxon>Spermatophyta</taxon>
        <taxon>Magnoliopsida</taxon>
        <taxon>eudicotyledons</taxon>
        <taxon>Gunneridae</taxon>
        <taxon>Pentapetalae</taxon>
        <taxon>rosids</taxon>
        <taxon>fabids</taxon>
        <taxon>Fabales</taxon>
        <taxon>Fabaceae</taxon>
        <taxon>Papilionoideae</taxon>
        <taxon>50 kb inversion clade</taxon>
        <taxon>NPAAA clade</taxon>
        <taxon>indigoferoid/millettioid clade</taxon>
        <taxon>Phaseoleae</taxon>
        <taxon>Clitoria</taxon>
    </lineage>
</organism>
<keyword evidence="16" id="KW-1185">Reference proteome</keyword>
<evidence type="ECO:0000256" key="6">
    <source>
        <dbReference type="ARBA" id="ARBA00022670"/>
    </source>
</evidence>
<evidence type="ECO:0000256" key="9">
    <source>
        <dbReference type="ARBA" id="ARBA00022825"/>
    </source>
</evidence>
<evidence type="ECO:0000256" key="8">
    <source>
        <dbReference type="ARBA" id="ARBA00022801"/>
    </source>
</evidence>
<dbReference type="CDD" id="cd02120">
    <property type="entry name" value="PA_subtilisin_like"/>
    <property type="match status" value="1"/>
</dbReference>
<evidence type="ECO:0000313" key="16">
    <source>
        <dbReference type="Proteomes" id="UP001359559"/>
    </source>
</evidence>
<dbReference type="GO" id="GO:0009610">
    <property type="term" value="P:response to symbiotic fungus"/>
    <property type="evidence" value="ECO:0007669"/>
    <property type="project" value="UniProtKB-ARBA"/>
</dbReference>
<dbReference type="FunFam" id="2.60.40.2310:FF:000001">
    <property type="entry name" value="Subtilisin-like protease SBT1.5"/>
    <property type="match status" value="1"/>
</dbReference>
<sequence length="631" mass="68504">MIGVWPESKSFSDEGLGPIPKKWRGICQTEKENQDNFHCNRKLIGARYFYKGNEAGNERKLNASSRTARDSDGHGTHTLSTAAGNFVPGVSVFGHGNGTASGGSPKARVAVYKVCWPQLNIFDLGCYDADILAAFEAAISDGVDVLSVSLGSSKPSEYNDSSISIGSFHAVANGISVVVSSGNSGPLPKSITSSDPWTLAVAASTIDRDFASYVTLGDKKIFKGISLSGSSLPSKKLYPLITAARARVHNASVNYALYCGYRNLDPVKVKGKIVVCLYGDDNDRLEMGVEAARAGAVGMIIANDKDSGNELFSDLHILPATQVNFEDGTHIFNYANHTKSPMAYISKVKTELGIKPAPLVASFSSRGPNSVAPAILKPDVTAPGVDIIAAYSEDAPPTYILNDKRRFPYLSLSGTSMSCPHVAGIVGLLKAVHPDWSPAAIKSAIMTTATTRDHVGRHSIMDSSLEKATPLDYGSGHVRANHAVNPGLVYDLHVTDYLNFLCDHGYNSSQLKLFYHKRYTCPKSFSVANFNYPTISIPHFDHAHPQTVTRVLTNVGPPSTYEVHIRAPPQFLVSVEPRKLSFKKRGEKKKFKVTVTVKPKSKHETDYEYGFLEWTSGKHQVRSPIVVRFPH</sequence>
<comment type="subcellular location">
    <subcellularLocation>
        <location evidence="2">Secreted</location>
        <location evidence="2">Extracellular space</location>
        <location evidence="2">Apoplast</location>
    </subcellularLocation>
</comment>
<evidence type="ECO:0000256" key="1">
    <source>
        <dbReference type="ARBA" id="ARBA00002076"/>
    </source>
</evidence>
<comment type="caution">
    <text evidence="11">Lacks conserved residue(s) required for the propagation of feature annotation.</text>
</comment>
<dbReference type="Pfam" id="PF02225">
    <property type="entry name" value="PA"/>
    <property type="match status" value="1"/>
</dbReference>
<dbReference type="PROSITE" id="PS00138">
    <property type="entry name" value="SUBTILASE_SER"/>
    <property type="match status" value="1"/>
</dbReference>
<dbReference type="GO" id="GO:0009609">
    <property type="term" value="P:response to symbiotic bacterium"/>
    <property type="evidence" value="ECO:0007669"/>
    <property type="project" value="UniProtKB-ARBA"/>
</dbReference>
<evidence type="ECO:0000256" key="7">
    <source>
        <dbReference type="ARBA" id="ARBA00022729"/>
    </source>
</evidence>
<keyword evidence="4" id="KW-0052">Apoplast</keyword>
<feature type="domain" description="PA" evidence="13">
    <location>
        <begin position="256"/>
        <end position="330"/>
    </location>
</feature>
<comment type="caution">
    <text evidence="15">The sequence shown here is derived from an EMBL/GenBank/DDBJ whole genome shotgun (WGS) entry which is preliminary data.</text>
</comment>